<dbReference type="GO" id="GO:0008830">
    <property type="term" value="F:dTDP-4-dehydrorhamnose 3,5-epimerase activity"/>
    <property type="evidence" value="ECO:0007669"/>
    <property type="project" value="UniProtKB-UniRule"/>
</dbReference>
<dbReference type="UniPathway" id="UPA00124"/>
<dbReference type="PANTHER" id="PTHR21047">
    <property type="entry name" value="DTDP-6-DEOXY-D-GLUCOSE-3,5 EPIMERASE"/>
    <property type="match status" value="1"/>
</dbReference>
<dbReference type="STRING" id="1055723.SAMN05216293_0535"/>
<feature type="active site" description="Proton donor" evidence="5">
    <location>
        <position position="132"/>
    </location>
</feature>
<dbReference type="InterPro" id="IPR014710">
    <property type="entry name" value="RmlC-like_jellyroll"/>
</dbReference>
<proteinExistence type="inferred from homology"/>
<dbReference type="Gene3D" id="2.60.120.10">
    <property type="entry name" value="Jelly Rolls"/>
    <property type="match status" value="1"/>
</dbReference>
<dbReference type="RefSeq" id="WP_072876525.1">
    <property type="nucleotide sequence ID" value="NZ_FOKU01000001.1"/>
</dbReference>
<evidence type="ECO:0000313" key="10">
    <source>
        <dbReference type="Proteomes" id="UP000184031"/>
    </source>
</evidence>
<feature type="active site" description="Proton acceptor" evidence="5">
    <location>
        <position position="62"/>
    </location>
</feature>
<dbReference type="SUPFAM" id="SSF51182">
    <property type="entry name" value="RmlC-like cupins"/>
    <property type="match status" value="1"/>
</dbReference>
<evidence type="ECO:0000256" key="2">
    <source>
        <dbReference type="ARBA" id="ARBA00001997"/>
    </source>
</evidence>
<name>A0A1M6QC03_9FLAO</name>
<comment type="similarity">
    <text evidence="7">Belongs to the dTDP-4-dehydrorhamnose 3,5-epimerase family.</text>
</comment>
<dbReference type="OrthoDB" id="9800680at2"/>
<dbReference type="PANTHER" id="PTHR21047:SF2">
    <property type="entry name" value="THYMIDINE DIPHOSPHO-4-KETO-RHAMNOSE 3,5-EPIMERASE"/>
    <property type="match status" value="1"/>
</dbReference>
<keyword evidence="11" id="KW-1185">Reference proteome</keyword>
<dbReference type="Pfam" id="PF00908">
    <property type="entry name" value="dTDP_sugar_isom"/>
    <property type="match status" value="1"/>
</dbReference>
<comment type="subunit">
    <text evidence="7">Homodimer.</text>
</comment>
<comment type="pathway">
    <text evidence="7">Carbohydrate biosynthesis; dTDP-L-rhamnose biosynthesis.</text>
</comment>
<evidence type="ECO:0000256" key="1">
    <source>
        <dbReference type="ARBA" id="ARBA00001298"/>
    </source>
</evidence>
<comment type="function">
    <text evidence="2 7">Catalyzes the epimerization of the C3' and C5'positions of dTDP-6-deoxy-D-xylo-4-hexulose, forming dTDP-6-deoxy-L-lyxo-4-hexulose.</text>
</comment>
<sequence length="191" mass="21992">MKATETNLKGCFIIEPTIFEDERGYFFESYNHKNFCEAIGREVIFVQDNQSFSKKGVLRGLHFQKGEHAQAKLVSVLQGKIQDVVVDLRKDSPTFGQHLSIELSEENKKQVFIPRGFAHGFLTLSESAQVFYKCDNYYNKEAEGGVRYDDDALGIGWHLNFEDLILLEKDKGLPLLDINNSQRDMHNQQRQ</sequence>
<comment type="catalytic activity">
    <reaction evidence="1 7">
        <text>dTDP-4-dehydro-6-deoxy-alpha-D-glucose = dTDP-4-dehydro-beta-L-rhamnose</text>
        <dbReference type="Rhea" id="RHEA:16969"/>
        <dbReference type="ChEBI" id="CHEBI:57649"/>
        <dbReference type="ChEBI" id="CHEBI:62830"/>
        <dbReference type="EC" id="5.1.3.13"/>
    </reaction>
</comment>
<dbReference type="AlphaFoldDB" id="A0A1M6QC03"/>
<reference evidence="9 10" key="1">
    <citation type="submission" date="2016-11" db="EMBL/GenBank/DDBJ databases">
        <authorList>
            <person name="Varghese N."/>
            <person name="Submissions S."/>
        </authorList>
    </citation>
    <scope>NUCLEOTIDE SEQUENCE [LARGE SCALE GENOMIC DNA]</scope>
    <source>
        <strain evidence="9 10">CGMCC 1.12174</strain>
        <strain evidence="8 11">DSM 26351</strain>
    </source>
</reference>
<comment type="caution">
    <text evidence="9">The sequence shown here is derived from an EMBL/GenBank/DDBJ whole genome shotgun (WGS) entry which is preliminary data.</text>
</comment>
<dbReference type="NCBIfam" id="TIGR01221">
    <property type="entry name" value="rmlC"/>
    <property type="match status" value="1"/>
</dbReference>
<evidence type="ECO:0000256" key="6">
    <source>
        <dbReference type="PIRSR" id="PIRSR600888-3"/>
    </source>
</evidence>
<evidence type="ECO:0000256" key="3">
    <source>
        <dbReference type="ARBA" id="ARBA00012098"/>
    </source>
</evidence>
<evidence type="ECO:0000313" key="8">
    <source>
        <dbReference type="EMBL" id="SFB70088.1"/>
    </source>
</evidence>
<protein>
    <recommendedName>
        <fullName evidence="4 7">dTDP-4-dehydrorhamnose 3,5-epimerase</fullName>
        <ecNumber evidence="3 7">5.1.3.13</ecNumber>
    </recommendedName>
    <alternativeName>
        <fullName evidence="7">Thymidine diphospho-4-keto-rhamnose 3,5-epimerase</fullName>
    </alternativeName>
</protein>
<dbReference type="EC" id="5.1.3.13" evidence="3 7"/>
<gene>
    <name evidence="8" type="ORF">SAMN04487891_101528</name>
    <name evidence="9" type="ORF">SAMN05216293_0535</name>
</gene>
<keyword evidence="7" id="KW-0413">Isomerase</keyword>
<dbReference type="EMBL" id="FOKU01000001">
    <property type="protein sequence ID" value="SFB70088.1"/>
    <property type="molecule type" value="Genomic_DNA"/>
</dbReference>
<dbReference type="InterPro" id="IPR000888">
    <property type="entry name" value="RmlC-like"/>
</dbReference>
<evidence type="ECO:0000256" key="4">
    <source>
        <dbReference type="ARBA" id="ARBA00019595"/>
    </source>
</evidence>
<evidence type="ECO:0000256" key="5">
    <source>
        <dbReference type="PIRSR" id="PIRSR600888-1"/>
    </source>
</evidence>
<dbReference type="EMBL" id="FRAT01000001">
    <property type="protein sequence ID" value="SHK17685.1"/>
    <property type="molecule type" value="Genomic_DNA"/>
</dbReference>
<dbReference type="GO" id="GO:0019305">
    <property type="term" value="P:dTDP-rhamnose biosynthetic process"/>
    <property type="evidence" value="ECO:0007669"/>
    <property type="project" value="UniProtKB-UniRule"/>
</dbReference>
<dbReference type="InterPro" id="IPR011051">
    <property type="entry name" value="RmlC_Cupin_sf"/>
</dbReference>
<dbReference type="GO" id="GO:0005829">
    <property type="term" value="C:cytosol"/>
    <property type="evidence" value="ECO:0007669"/>
    <property type="project" value="TreeGrafter"/>
</dbReference>
<feature type="site" description="Participates in a stacking interaction with the thymidine ring of dTDP-4-oxo-6-deoxyglucose" evidence="6">
    <location>
        <position position="138"/>
    </location>
</feature>
<evidence type="ECO:0000256" key="7">
    <source>
        <dbReference type="RuleBase" id="RU364069"/>
    </source>
</evidence>
<accession>A0A1M6QC03</accession>
<dbReference type="Proteomes" id="UP000198940">
    <property type="component" value="Unassembled WGS sequence"/>
</dbReference>
<dbReference type="GO" id="GO:0000271">
    <property type="term" value="P:polysaccharide biosynthetic process"/>
    <property type="evidence" value="ECO:0007669"/>
    <property type="project" value="TreeGrafter"/>
</dbReference>
<evidence type="ECO:0000313" key="9">
    <source>
        <dbReference type="EMBL" id="SHK17685.1"/>
    </source>
</evidence>
<dbReference type="Proteomes" id="UP000184031">
    <property type="component" value="Unassembled WGS sequence"/>
</dbReference>
<evidence type="ECO:0000313" key="11">
    <source>
        <dbReference type="Proteomes" id="UP000198940"/>
    </source>
</evidence>
<organism evidence="9 10">
    <name type="scientific">Flagellimonas taeanensis</name>
    <dbReference type="NCBI Taxonomy" id="1005926"/>
    <lineage>
        <taxon>Bacteria</taxon>
        <taxon>Pseudomonadati</taxon>
        <taxon>Bacteroidota</taxon>
        <taxon>Flavobacteriia</taxon>
        <taxon>Flavobacteriales</taxon>
        <taxon>Flavobacteriaceae</taxon>
        <taxon>Flagellimonas</taxon>
    </lineage>
</organism>
<dbReference type="CDD" id="cd00438">
    <property type="entry name" value="cupin_RmlC"/>
    <property type="match status" value="1"/>
</dbReference>